<proteinExistence type="predicted"/>
<dbReference type="Proteomes" id="UP000320055">
    <property type="component" value="Unassembled WGS sequence"/>
</dbReference>
<keyword evidence="1" id="KW-0472">Membrane</keyword>
<gene>
    <name evidence="2" type="ORF">H1P_3860002</name>
</gene>
<feature type="transmembrane region" description="Helical" evidence="1">
    <location>
        <begin position="82"/>
        <end position="100"/>
    </location>
</feature>
<dbReference type="EMBL" id="CAACVJ010000319">
    <property type="protein sequence ID" value="VEP15916.1"/>
    <property type="molecule type" value="Genomic_DNA"/>
</dbReference>
<reference evidence="2 3" key="1">
    <citation type="submission" date="2019-01" db="EMBL/GenBank/DDBJ databases">
        <authorList>
            <person name="Brito A."/>
        </authorList>
    </citation>
    <scope>NUCLEOTIDE SEQUENCE [LARGE SCALE GENOMIC DNA]</scope>
    <source>
        <strain evidence="2">1</strain>
    </source>
</reference>
<evidence type="ECO:0000313" key="2">
    <source>
        <dbReference type="EMBL" id="VEP15916.1"/>
    </source>
</evidence>
<keyword evidence="3" id="KW-1185">Reference proteome</keyword>
<name>A0A563VWW6_9CYAN</name>
<dbReference type="AlphaFoldDB" id="A0A563VWW6"/>
<keyword evidence="1" id="KW-1133">Transmembrane helix</keyword>
<sequence>MIAESDLLMDSKYSVMNHRKKPKSYLHAPWWRKPRAVRSSKLLSFMDNNLVQFLFGLFIIALLTQAADNLDHLHFKLVVKTIGYGIFFYLGTPFILHWLADVSSVQLTSIKLSITILVVGVYSYVFWDSYFSYKQMLGELLFSVSQM</sequence>
<evidence type="ECO:0000256" key="1">
    <source>
        <dbReference type="SAM" id="Phobius"/>
    </source>
</evidence>
<feature type="transmembrane region" description="Helical" evidence="1">
    <location>
        <begin position="112"/>
        <end position="133"/>
    </location>
</feature>
<evidence type="ECO:0000313" key="3">
    <source>
        <dbReference type="Proteomes" id="UP000320055"/>
    </source>
</evidence>
<accession>A0A563VWW6</accession>
<protein>
    <submittedName>
        <fullName evidence="2">Uncharacterized protein</fullName>
    </submittedName>
</protein>
<organism evidence="2 3">
    <name type="scientific">Hyella patelloides LEGE 07179</name>
    <dbReference type="NCBI Taxonomy" id="945734"/>
    <lineage>
        <taxon>Bacteria</taxon>
        <taxon>Bacillati</taxon>
        <taxon>Cyanobacteriota</taxon>
        <taxon>Cyanophyceae</taxon>
        <taxon>Pleurocapsales</taxon>
        <taxon>Hyellaceae</taxon>
        <taxon>Hyella</taxon>
    </lineage>
</organism>
<keyword evidence="1" id="KW-0812">Transmembrane</keyword>